<dbReference type="PRINTS" id="PR00116">
    <property type="entry name" value="ARGINASE"/>
</dbReference>
<evidence type="ECO:0000313" key="7">
    <source>
        <dbReference type="Proteomes" id="UP000825890"/>
    </source>
</evidence>
<comment type="similarity">
    <text evidence="3 4">Belongs to the arginase family.</text>
</comment>
<name>A0A9P3CNI6_9PEZI</name>
<dbReference type="InterPro" id="IPR023696">
    <property type="entry name" value="Ureohydrolase_dom_sf"/>
</dbReference>
<dbReference type="EMBL" id="BOLY01000003">
    <property type="protein sequence ID" value="GIZ42925.1"/>
    <property type="molecule type" value="Genomic_DNA"/>
</dbReference>
<keyword evidence="5" id="KW-0732">Signal</keyword>
<dbReference type="PROSITE" id="PS51409">
    <property type="entry name" value="ARGINASE_2"/>
    <property type="match status" value="1"/>
</dbReference>
<protein>
    <recommendedName>
        <fullName evidence="8">Agmatinase</fullName>
    </recommendedName>
</protein>
<organism evidence="6 7">
    <name type="scientific">Cercospora kikuchii</name>
    <dbReference type="NCBI Taxonomy" id="84275"/>
    <lineage>
        <taxon>Eukaryota</taxon>
        <taxon>Fungi</taxon>
        <taxon>Dikarya</taxon>
        <taxon>Ascomycota</taxon>
        <taxon>Pezizomycotina</taxon>
        <taxon>Dothideomycetes</taxon>
        <taxon>Dothideomycetidae</taxon>
        <taxon>Mycosphaerellales</taxon>
        <taxon>Mycosphaerellaceae</taxon>
        <taxon>Cercospora</taxon>
    </lineage>
</organism>
<evidence type="ECO:0000256" key="3">
    <source>
        <dbReference type="PROSITE-ProRule" id="PRU00742"/>
    </source>
</evidence>
<dbReference type="Gene3D" id="3.40.800.10">
    <property type="entry name" value="Ureohydrolase domain"/>
    <property type="match status" value="1"/>
</dbReference>
<keyword evidence="2 4" id="KW-0378">Hydrolase</keyword>
<dbReference type="GO" id="GO:0033389">
    <property type="term" value="P:putrescine biosynthetic process from arginine, via agmatine"/>
    <property type="evidence" value="ECO:0007669"/>
    <property type="project" value="TreeGrafter"/>
</dbReference>
<proteinExistence type="inferred from homology"/>
<dbReference type="AlphaFoldDB" id="A0A9P3CNI6"/>
<dbReference type="GeneID" id="68291747"/>
<dbReference type="Proteomes" id="UP000825890">
    <property type="component" value="Unassembled WGS sequence"/>
</dbReference>
<gene>
    <name evidence="6" type="ORF">CKM354_000617200</name>
</gene>
<dbReference type="PANTHER" id="PTHR11358">
    <property type="entry name" value="ARGINASE/AGMATINASE"/>
    <property type="match status" value="1"/>
</dbReference>
<evidence type="ECO:0000313" key="6">
    <source>
        <dbReference type="EMBL" id="GIZ42925.1"/>
    </source>
</evidence>
<keyword evidence="1" id="KW-0479">Metal-binding</keyword>
<dbReference type="CDD" id="cd11592">
    <property type="entry name" value="Agmatinase_PAH"/>
    <property type="match status" value="1"/>
</dbReference>
<feature type="chain" id="PRO_5040154460" description="Agmatinase" evidence="5">
    <location>
        <begin position="20"/>
        <end position="407"/>
    </location>
</feature>
<dbReference type="GO" id="GO:0046872">
    <property type="term" value="F:metal ion binding"/>
    <property type="evidence" value="ECO:0007669"/>
    <property type="project" value="UniProtKB-KW"/>
</dbReference>
<accession>A0A9P3CNI6</accession>
<dbReference type="PANTHER" id="PTHR11358:SF30">
    <property type="entry name" value="AGMATINASE 1-RELATED"/>
    <property type="match status" value="1"/>
</dbReference>
<evidence type="ECO:0000256" key="1">
    <source>
        <dbReference type="ARBA" id="ARBA00022723"/>
    </source>
</evidence>
<dbReference type="GO" id="GO:0008783">
    <property type="term" value="F:agmatinase activity"/>
    <property type="evidence" value="ECO:0007669"/>
    <property type="project" value="TreeGrafter"/>
</dbReference>
<sequence length="407" mass="43978">MRFAALFAAVVVGTPLVEDQQRLVASDDPATSFVDRSIFGSRSRLPDPAGYQIDELMQEECYIEPDSGLAGMLVAGSPTFAHLPQPDCFSNDSTSEFDIAIVGAPFDLGVSYRPGARFGPAAARLSSRRFHEHMSYSTDDPSLNPFRSWATVVDCGDISNTPFDKVEAIKHLQKGSHAILSGRTNDTHKSTQRRALTIGGDHTISLPVVRALSSFWGPVALLHFDSHLDTWDPKIIGGGASKYSQINHGSMFHILADEGSLSNDSNMHLGTRSMLFDSHDDLDDDARCGFSIIKAGAIDRLGVDGIVGKVKRRVGKLPTYVSIDIDSLDPAFAPATGTLEPGGWTTRELLQILRGLSEAGINIVGGDVVEFSPVYDNTAETTGLAVAHVVYELLLWMVRVPVPEPSI</sequence>
<feature type="signal peptide" evidence="5">
    <location>
        <begin position="1"/>
        <end position="19"/>
    </location>
</feature>
<keyword evidence="7" id="KW-1185">Reference proteome</keyword>
<dbReference type="OrthoDB" id="288726at2759"/>
<evidence type="ECO:0000256" key="2">
    <source>
        <dbReference type="ARBA" id="ARBA00022801"/>
    </source>
</evidence>
<evidence type="ECO:0000256" key="4">
    <source>
        <dbReference type="RuleBase" id="RU003684"/>
    </source>
</evidence>
<comment type="caution">
    <text evidence="6">The sequence shown here is derived from an EMBL/GenBank/DDBJ whole genome shotgun (WGS) entry which is preliminary data.</text>
</comment>
<dbReference type="InterPro" id="IPR020855">
    <property type="entry name" value="Ureohydrolase_Mn_BS"/>
</dbReference>
<dbReference type="InterPro" id="IPR006035">
    <property type="entry name" value="Ureohydrolase"/>
</dbReference>
<dbReference type="SUPFAM" id="SSF52768">
    <property type="entry name" value="Arginase/deacetylase"/>
    <property type="match status" value="1"/>
</dbReference>
<evidence type="ECO:0000256" key="5">
    <source>
        <dbReference type="SAM" id="SignalP"/>
    </source>
</evidence>
<dbReference type="RefSeq" id="XP_044657412.1">
    <property type="nucleotide sequence ID" value="XM_044801477.1"/>
</dbReference>
<reference evidence="6 7" key="1">
    <citation type="submission" date="2021-01" db="EMBL/GenBank/DDBJ databases">
        <title>Cercospora kikuchii MAFF 305040 whole genome shotgun sequence.</title>
        <authorList>
            <person name="Kashiwa T."/>
            <person name="Suzuki T."/>
        </authorList>
    </citation>
    <scope>NUCLEOTIDE SEQUENCE [LARGE SCALE GENOMIC DNA]</scope>
    <source>
        <strain evidence="6 7">MAFF 305040</strain>
    </source>
</reference>
<evidence type="ECO:0008006" key="8">
    <source>
        <dbReference type="Google" id="ProtNLM"/>
    </source>
</evidence>
<dbReference type="Pfam" id="PF00491">
    <property type="entry name" value="Arginase"/>
    <property type="match status" value="1"/>
</dbReference>
<dbReference type="PROSITE" id="PS01053">
    <property type="entry name" value="ARGINASE_1"/>
    <property type="match status" value="1"/>
</dbReference>